<evidence type="ECO:0000313" key="3">
    <source>
        <dbReference type="EMBL" id="GGC78832.1"/>
    </source>
</evidence>
<dbReference type="Pfam" id="PF03473">
    <property type="entry name" value="MOSC"/>
    <property type="match status" value="1"/>
</dbReference>
<dbReference type="PROSITE" id="PS51340">
    <property type="entry name" value="MOSC"/>
    <property type="match status" value="1"/>
</dbReference>
<accession>A0ABQ1NJU1</accession>
<dbReference type="InterPro" id="IPR052353">
    <property type="entry name" value="Benzoxazolinone_Detox_Enz"/>
</dbReference>
<dbReference type="Gene3D" id="2.40.33.20">
    <property type="entry name" value="PK beta-barrel domain-like"/>
    <property type="match status" value="1"/>
</dbReference>
<dbReference type="SUPFAM" id="SSF50800">
    <property type="entry name" value="PK beta-barrel domain-like"/>
    <property type="match status" value="1"/>
</dbReference>
<evidence type="ECO:0000313" key="4">
    <source>
        <dbReference type="Proteomes" id="UP000597761"/>
    </source>
</evidence>
<dbReference type="InterPro" id="IPR011037">
    <property type="entry name" value="Pyrv_Knase-like_insert_dom_sf"/>
</dbReference>
<dbReference type="RefSeq" id="WP_188664945.1">
    <property type="nucleotide sequence ID" value="NZ_BMJI01000001.1"/>
</dbReference>
<keyword evidence="4" id="KW-1185">Reference proteome</keyword>
<sequence length="231" mass="24365">MEHTESPTPHGRIVSVNVGAGTPRPRAASGRVTGIHKRPVTGPVAVADPGPRSSTAGSGLAGDVIGDTRHHGGTDQAVYAVALEELKHWGGRLGRALPPGAFGENLTTAGYDVDGAILGERWRVGDVELQVTGPRVPCGTFRTAMGVTGWLRLFTERGRTGAYLRVLSPGLLRAELPLTVIHRPAHGVTVPVLFRALMGDAQARARVDAAGEDLSDTARRSLARRSRTADR</sequence>
<comment type="caution">
    <text evidence="3">The sequence shown here is derived from an EMBL/GenBank/DDBJ whole genome shotgun (WGS) entry which is preliminary data.</text>
</comment>
<reference evidence="4" key="1">
    <citation type="journal article" date="2019" name="Int. J. Syst. Evol. Microbiol.">
        <title>The Global Catalogue of Microorganisms (GCM) 10K type strain sequencing project: providing services to taxonomists for standard genome sequencing and annotation.</title>
        <authorList>
            <consortium name="The Broad Institute Genomics Platform"/>
            <consortium name="The Broad Institute Genome Sequencing Center for Infectious Disease"/>
            <person name="Wu L."/>
            <person name="Ma J."/>
        </authorList>
    </citation>
    <scope>NUCLEOTIDE SEQUENCE [LARGE SCALE GENOMIC DNA]</scope>
    <source>
        <strain evidence="4">CGMCC 1.15480</strain>
    </source>
</reference>
<feature type="region of interest" description="Disordered" evidence="1">
    <location>
        <begin position="1"/>
        <end position="31"/>
    </location>
</feature>
<proteinExistence type="predicted"/>
<gene>
    <name evidence="3" type="ORF">GCM10011512_01820</name>
</gene>
<protein>
    <submittedName>
        <fullName evidence="3">Sulfurase</fullName>
    </submittedName>
</protein>
<dbReference type="PANTHER" id="PTHR30212">
    <property type="entry name" value="PROTEIN YIIM"/>
    <property type="match status" value="1"/>
</dbReference>
<dbReference type="InterPro" id="IPR005302">
    <property type="entry name" value="MoCF_Sase_C"/>
</dbReference>
<dbReference type="Proteomes" id="UP000597761">
    <property type="component" value="Unassembled WGS sequence"/>
</dbReference>
<feature type="domain" description="MOSC" evidence="2">
    <location>
        <begin position="38"/>
        <end position="181"/>
    </location>
</feature>
<evidence type="ECO:0000256" key="1">
    <source>
        <dbReference type="SAM" id="MobiDB-lite"/>
    </source>
</evidence>
<dbReference type="PANTHER" id="PTHR30212:SF2">
    <property type="entry name" value="PROTEIN YIIM"/>
    <property type="match status" value="1"/>
</dbReference>
<name>A0ABQ1NJU1_9MICC</name>
<organism evidence="3 4">
    <name type="scientific">Tersicoccus solisilvae</name>
    <dbReference type="NCBI Taxonomy" id="1882339"/>
    <lineage>
        <taxon>Bacteria</taxon>
        <taxon>Bacillati</taxon>
        <taxon>Actinomycetota</taxon>
        <taxon>Actinomycetes</taxon>
        <taxon>Micrococcales</taxon>
        <taxon>Micrococcaceae</taxon>
        <taxon>Tersicoccus</taxon>
    </lineage>
</organism>
<evidence type="ECO:0000259" key="2">
    <source>
        <dbReference type="PROSITE" id="PS51340"/>
    </source>
</evidence>
<dbReference type="EMBL" id="BMJI01000001">
    <property type="protein sequence ID" value="GGC78832.1"/>
    <property type="molecule type" value="Genomic_DNA"/>
</dbReference>